<evidence type="ECO:0000313" key="2">
    <source>
        <dbReference type="EnsemblMetazoa" id="XP_022663885"/>
    </source>
</evidence>
<organism evidence="2 3">
    <name type="scientific">Varroa destructor</name>
    <name type="common">Honeybee mite</name>
    <dbReference type="NCBI Taxonomy" id="109461"/>
    <lineage>
        <taxon>Eukaryota</taxon>
        <taxon>Metazoa</taxon>
        <taxon>Ecdysozoa</taxon>
        <taxon>Arthropoda</taxon>
        <taxon>Chelicerata</taxon>
        <taxon>Arachnida</taxon>
        <taxon>Acari</taxon>
        <taxon>Parasitiformes</taxon>
        <taxon>Mesostigmata</taxon>
        <taxon>Gamasina</taxon>
        <taxon>Dermanyssoidea</taxon>
        <taxon>Varroidae</taxon>
        <taxon>Varroa</taxon>
    </lineage>
</organism>
<dbReference type="SUPFAM" id="SSF102198">
    <property type="entry name" value="Putative cyclase"/>
    <property type="match status" value="1"/>
</dbReference>
<dbReference type="AlphaFoldDB" id="A0A7M7MHR1"/>
<dbReference type="InParanoid" id="A0A7M7MHR1"/>
<evidence type="ECO:0000313" key="3">
    <source>
        <dbReference type="Proteomes" id="UP000594260"/>
    </source>
</evidence>
<dbReference type="RefSeq" id="XP_022663885.1">
    <property type="nucleotide sequence ID" value="XM_022808150.1"/>
</dbReference>
<proteinExistence type="inferred from homology"/>
<dbReference type="PANTHER" id="PTHR31118">
    <property type="entry name" value="CYCLASE-LIKE PROTEIN 2"/>
    <property type="match status" value="1"/>
</dbReference>
<reference evidence="2" key="1">
    <citation type="submission" date="2021-01" db="UniProtKB">
        <authorList>
            <consortium name="EnsemblMetazoa"/>
        </authorList>
    </citation>
    <scope>IDENTIFICATION</scope>
</reference>
<dbReference type="InterPro" id="IPR007325">
    <property type="entry name" value="KFase/CYL"/>
</dbReference>
<protein>
    <recommendedName>
        <fullName evidence="4">Cyclase</fullName>
    </recommendedName>
</protein>
<dbReference type="EnsemblMetazoa" id="XM_022808150">
    <property type="protein sequence ID" value="XP_022663885"/>
    <property type="gene ID" value="LOC111251510"/>
</dbReference>
<dbReference type="Gene3D" id="3.50.30.50">
    <property type="entry name" value="Putative cyclase"/>
    <property type="match status" value="1"/>
</dbReference>
<dbReference type="GO" id="GO:0004061">
    <property type="term" value="F:arylformamidase activity"/>
    <property type="evidence" value="ECO:0007669"/>
    <property type="project" value="InterPro"/>
</dbReference>
<dbReference type="OrthoDB" id="7108654at2759"/>
<dbReference type="PANTHER" id="PTHR31118:SF12">
    <property type="entry name" value="CYCLASE-LIKE PROTEIN 2"/>
    <property type="match status" value="1"/>
</dbReference>
<name>A0A7M7MHR1_VARDE</name>
<dbReference type="Pfam" id="PF04199">
    <property type="entry name" value="Cyclase"/>
    <property type="match status" value="1"/>
</dbReference>
<accession>A0A7M7MHR1</accession>
<evidence type="ECO:0000256" key="1">
    <source>
        <dbReference type="ARBA" id="ARBA00007865"/>
    </source>
</evidence>
<dbReference type="GeneID" id="111251510"/>
<dbReference type="InterPro" id="IPR037175">
    <property type="entry name" value="KFase_sf"/>
</dbReference>
<sequence>MMARKKYSSYYTKLVLILILAVSVGLASNIVRRSGPKIIDLTHWWDQKTLFPPTNIKNFTMNTYFRKTATGVIYQSETIELGTDGGTHMVSPAFLLKGRATAARLPLDRLFLPMAVVDVSHHVVRDPNYQLRIVDIKRWEDMHGKLPQGGLLMVNTGWSKRFWGDASKYFGTDKNYRKGKSMNYPGIHPEAAQWLVSQRRLFAVGIDTPAVDHGLSRKYESQQILLSANVYLINNVDHVWALPPAGATAFVFPMKIKQAAVVPIRLMALSP</sequence>
<dbReference type="OMA" id="IYWDDNG"/>
<evidence type="ECO:0008006" key="4">
    <source>
        <dbReference type="Google" id="ProtNLM"/>
    </source>
</evidence>
<comment type="similarity">
    <text evidence="1">Belongs to the Cyclase 1 superfamily.</text>
</comment>
<dbReference type="KEGG" id="vde:111251510"/>
<dbReference type="Proteomes" id="UP000594260">
    <property type="component" value="Unplaced"/>
</dbReference>
<dbReference type="GO" id="GO:0019441">
    <property type="term" value="P:L-tryptophan catabolic process to kynurenine"/>
    <property type="evidence" value="ECO:0007669"/>
    <property type="project" value="InterPro"/>
</dbReference>
<keyword evidence="3" id="KW-1185">Reference proteome</keyword>